<protein>
    <submittedName>
        <fullName evidence="2">Lipoate--protein ligase family protein</fullName>
    </submittedName>
</protein>
<comment type="caution">
    <text evidence="2">The sequence shown here is derived from an EMBL/GenBank/DDBJ whole genome shotgun (WGS) entry which is preliminary data.</text>
</comment>
<dbReference type="PANTHER" id="PTHR43679:SF2">
    <property type="entry name" value="OCTANOYL-[GCVH]:PROTEIN N-OCTANOYLTRANSFERASE"/>
    <property type="match status" value="1"/>
</dbReference>
<dbReference type="PANTHER" id="PTHR43679">
    <property type="entry name" value="OCTANOYLTRANSFERASE LIPM-RELATED"/>
    <property type="match status" value="1"/>
</dbReference>
<proteinExistence type="predicted"/>
<keyword evidence="2" id="KW-0436">Ligase</keyword>
<dbReference type="SUPFAM" id="SSF55681">
    <property type="entry name" value="Class II aaRS and biotin synthetases"/>
    <property type="match status" value="1"/>
</dbReference>
<evidence type="ECO:0000259" key="1">
    <source>
        <dbReference type="PROSITE" id="PS51733"/>
    </source>
</evidence>
<dbReference type="InterPro" id="IPR045864">
    <property type="entry name" value="aa-tRNA-synth_II/BPL/LPL"/>
</dbReference>
<dbReference type="Proteomes" id="UP000294028">
    <property type="component" value="Unassembled WGS sequence"/>
</dbReference>
<evidence type="ECO:0000313" key="2">
    <source>
        <dbReference type="EMBL" id="RYJ19583.1"/>
    </source>
</evidence>
<accession>A0A482TGA7</accession>
<organism evidence="2 3">
    <name type="scientific">Halogeometricum borinquense</name>
    <dbReference type="NCBI Taxonomy" id="60847"/>
    <lineage>
        <taxon>Archaea</taxon>
        <taxon>Methanobacteriati</taxon>
        <taxon>Methanobacteriota</taxon>
        <taxon>Stenosarchaea group</taxon>
        <taxon>Halobacteria</taxon>
        <taxon>Halobacteriales</taxon>
        <taxon>Haloferacaceae</taxon>
        <taxon>Halogeometricum</taxon>
    </lineage>
</organism>
<evidence type="ECO:0000313" key="3">
    <source>
        <dbReference type="Proteomes" id="UP000294028"/>
    </source>
</evidence>
<dbReference type="Pfam" id="PF21948">
    <property type="entry name" value="LplA-B_cat"/>
    <property type="match status" value="1"/>
</dbReference>
<reference evidence="2 3" key="1">
    <citation type="submission" date="2018-12" db="EMBL/GenBank/DDBJ databases">
        <title>Genome analysis provides insights into bioremediation potentialities of Halogeometricum borinquense strain N11.</title>
        <authorList>
            <person name="Najjari A."/>
            <person name="Youssef N."/>
            <person name="Fhoula I."/>
            <person name="Ben Dhia O."/>
            <person name="Mahjoubi M."/>
            <person name="Ouzari H.I."/>
            <person name="Cherif A."/>
        </authorList>
    </citation>
    <scope>NUCLEOTIDE SEQUENCE [LARGE SCALE GENOMIC DNA]</scope>
    <source>
        <strain evidence="2 3">N11</strain>
    </source>
</reference>
<dbReference type="PROSITE" id="PS51733">
    <property type="entry name" value="BPL_LPL_CATALYTIC"/>
    <property type="match status" value="1"/>
</dbReference>
<gene>
    <name evidence="2" type="ORF">ELS19_00905</name>
</gene>
<dbReference type="EMBL" id="RZHH01000001">
    <property type="protein sequence ID" value="RYJ19583.1"/>
    <property type="molecule type" value="Genomic_DNA"/>
</dbReference>
<dbReference type="AlphaFoldDB" id="A0A482TGA7"/>
<dbReference type="RefSeq" id="WP_129783141.1">
    <property type="nucleotide sequence ID" value="NZ_RZHH01000001.1"/>
</dbReference>
<dbReference type="InterPro" id="IPR050664">
    <property type="entry name" value="Octanoyltrans_LipM/LipL"/>
</dbReference>
<dbReference type="GO" id="GO:0016874">
    <property type="term" value="F:ligase activity"/>
    <property type="evidence" value="ECO:0007669"/>
    <property type="project" value="UniProtKB-KW"/>
</dbReference>
<name>A0A482TGA7_9EURY</name>
<dbReference type="Gene3D" id="3.30.930.10">
    <property type="entry name" value="Bira Bifunctional Protein, Domain 2"/>
    <property type="match status" value="1"/>
</dbReference>
<sequence>MADERGDRAVRVVRGRVATRDSDQTVTTEMSEYVAETGNPAFRAWTPHRQMAFGRRDAHAEGYERACEAAESRGFPVVERSVGGRAVAYTGRTVAFASAVPIENDRTGLDERYETATTAVIRALRSLGVPARRGEPANSFCPGDHSVQAHGKICGIAQRVRRDVALVSGVVVVADHDAIAAVLEPVYEALDVPFDPGSVGSVARSGGPGDAERVIRALEDAFVGDAERRVTDARERVDD</sequence>
<dbReference type="InterPro" id="IPR004143">
    <property type="entry name" value="BPL_LPL_catalytic"/>
</dbReference>
<feature type="domain" description="BPL/LPL catalytic" evidence="1">
    <location>
        <begin position="36"/>
        <end position="230"/>
    </location>
</feature>